<dbReference type="InterPro" id="IPR008991">
    <property type="entry name" value="Translation_prot_SH3-like_sf"/>
</dbReference>
<dbReference type="InterPro" id="IPR014722">
    <property type="entry name" value="Rib_uL2_dom2"/>
</dbReference>
<dbReference type="SUPFAM" id="SSF50104">
    <property type="entry name" value="Translation proteins SH3-like domain"/>
    <property type="match status" value="1"/>
</dbReference>
<dbReference type="Gene3D" id="6.10.250.2270">
    <property type="match status" value="1"/>
</dbReference>
<dbReference type="GO" id="GO:0006412">
    <property type="term" value="P:translation"/>
    <property type="evidence" value="ECO:0007669"/>
    <property type="project" value="InterPro"/>
</dbReference>
<gene>
    <name evidence="5" type="primary">RPL14B</name>
    <name evidence="5" type="ORF">ATY40_BA7503340</name>
</gene>
<dbReference type="InterPro" id="IPR039660">
    <property type="entry name" value="Ribosomal_eL14"/>
</dbReference>
<comment type="similarity">
    <text evidence="1">Belongs to the eukaryotic ribosomal protein eL14 family.</text>
</comment>
<organism evidence="5 6">
    <name type="scientific">Komagataella pastoris</name>
    <name type="common">Yeast</name>
    <name type="synonym">Pichia pastoris</name>
    <dbReference type="NCBI Taxonomy" id="4922"/>
    <lineage>
        <taxon>Eukaryota</taxon>
        <taxon>Fungi</taxon>
        <taxon>Dikarya</taxon>
        <taxon>Ascomycota</taxon>
        <taxon>Saccharomycotina</taxon>
        <taxon>Pichiomycetes</taxon>
        <taxon>Pichiales</taxon>
        <taxon>Pichiaceae</taxon>
        <taxon>Komagataella</taxon>
    </lineage>
</organism>
<evidence type="ECO:0000256" key="2">
    <source>
        <dbReference type="ARBA" id="ARBA00022980"/>
    </source>
</evidence>
<dbReference type="Pfam" id="PF01929">
    <property type="entry name" value="Ribosomal_L14e"/>
    <property type="match status" value="1"/>
</dbReference>
<keyword evidence="2" id="KW-0689">Ribosomal protein</keyword>
<dbReference type="GO" id="GO:0003723">
    <property type="term" value="F:RNA binding"/>
    <property type="evidence" value="ECO:0007669"/>
    <property type="project" value="InterPro"/>
</dbReference>
<feature type="domain" description="Large ribosomal subunit protein eL14" evidence="4">
    <location>
        <begin position="50"/>
        <end position="124"/>
    </location>
</feature>
<dbReference type="AlphaFoldDB" id="A0A1B2JGE7"/>
<dbReference type="CDD" id="cd23702">
    <property type="entry name" value="eL14"/>
    <property type="match status" value="1"/>
</dbReference>
<dbReference type="InterPro" id="IPR002784">
    <property type="entry name" value="Ribosomal_eL14_dom"/>
</dbReference>
<keyword evidence="3" id="KW-0687">Ribonucleoprotein</keyword>
<dbReference type="GO" id="GO:0003735">
    <property type="term" value="F:structural constituent of ribosome"/>
    <property type="evidence" value="ECO:0007669"/>
    <property type="project" value="InterPro"/>
</dbReference>
<evidence type="ECO:0000256" key="3">
    <source>
        <dbReference type="ARBA" id="ARBA00023274"/>
    </source>
</evidence>
<dbReference type="Gene3D" id="2.30.30.30">
    <property type="match status" value="1"/>
</dbReference>
<sequence>MSAPTVEVEELNWRLVEVGRVVLINNKLAAIVDIIDQKRVLIDGPSTDVERQVARLQNIELTFLVLDSISRGDSSDAVKEAWDASDISSQWASSDWAKDIAQKQRRSELNDFERFQVQLLQKQRSLAIGSAAK</sequence>
<dbReference type="GO" id="GO:0042273">
    <property type="term" value="P:ribosomal large subunit biogenesis"/>
    <property type="evidence" value="ECO:0007669"/>
    <property type="project" value="TreeGrafter"/>
</dbReference>
<dbReference type="GO" id="GO:0022625">
    <property type="term" value="C:cytosolic large ribosomal subunit"/>
    <property type="evidence" value="ECO:0007669"/>
    <property type="project" value="TreeGrafter"/>
</dbReference>
<evidence type="ECO:0000256" key="1">
    <source>
        <dbReference type="ARBA" id="ARBA00006592"/>
    </source>
</evidence>
<dbReference type="PANTHER" id="PTHR11127:SF2">
    <property type="entry name" value="LARGE RIBOSOMAL SUBUNIT PROTEIN EL14"/>
    <property type="match status" value="1"/>
</dbReference>
<reference evidence="5 6" key="1">
    <citation type="submission" date="2016-02" db="EMBL/GenBank/DDBJ databases">
        <title>Comparative genomic and transcriptomic foundation for Pichia pastoris.</title>
        <authorList>
            <person name="Love K.R."/>
            <person name="Shah K.A."/>
            <person name="Whittaker C.A."/>
            <person name="Wu J."/>
            <person name="Bartlett M.C."/>
            <person name="Ma D."/>
            <person name="Leeson R.L."/>
            <person name="Priest M."/>
            <person name="Young S.K."/>
            <person name="Love J.C."/>
        </authorList>
    </citation>
    <scope>NUCLEOTIDE SEQUENCE [LARGE SCALE GENOMIC DNA]</scope>
    <source>
        <strain evidence="5 6">ATCC 28485</strain>
    </source>
</reference>
<evidence type="ECO:0000313" key="6">
    <source>
        <dbReference type="Proteomes" id="UP000094565"/>
    </source>
</evidence>
<dbReference type="EMBL" id="CP014586">
    <property type="protein sequence ID" value="ANZ76898.1"/>
    <property type="molecule type" value="Genomic_DNA"/>
</dbReference>
<dbReference type="Proteomes" id="UP000094565">
    <property type="component" value="Chromosome 3"/>
</dbReference>
<name>A0A1B2JGE7_PICPA</name>
<accession>A0A1B2JGE7</accession>
<keyword evidence="6" id="KW-1185">Reference proteome</keyword>
<protein>
    <submittedName>
        <fullName evidence="5">BA75_03340T0</fullName>
    </submittedName>
</protein>
<evidence type="ECO:0000313" key="5">
    <source>
        <dbReference type="EMBL" id="ANZ76898.1"/>
    </source>
</evidence>
<dbReference type="PANTHER" id="PTHR11127">
    <property type="entry name" value="60S RIBOSOMAL PROTEIN L14"/>
    <property type="match status" value="1"/>
</dbReference>
<proteinExistence type="inferred from homology"/>
<evidence type="ECO:0000259" key="4">
    <source>
        <dbReference type="Pfam" id="PF01929"/>
    </source>
</evidence>
<dbReference type="OrthoDB" id="1875589at2759"/>